<evidence type="ECO:0000313" key="9">
    <source>
        <dbReference type="Proteomes" id="UP001152888"/>
    </source>
</evidence>
<keyword evidence="2 6" id="KW-0808">Transferase</keyword>
<dbReference type="InterPro" id="IPR045850">
    <property type="entry name" value="TRM2_met"/>
</dbReference>
<keyword evidence="1 6" id="KW-0489">Methyltransferase</keyword>
<dbReference type="EMBL" id="CAKOFQ010006984">
    <property type="protein sequence ID" value="CAH1985718.1"/>
    <property type="molecule type" value="Genomic_DNA"/>
</dbReference>
<name>A0A9P0L0W6_ACAOB</name>
<dbReference type="PANTHER" id="PTHR45904:SF2">
    <property type="entry name" value="TRNA (URACIL-5-)-METHYLTRANSFERASE HOMOLOG A"/>
    <property type="match status" value="1"/>
</dbReference>
<evidence type="ECO:0000256" key="5">
    <source>
        <dbReference type="ARBA" id="ARBA00047278"/>
    </source>
</evidence>
<dbReference type="AlphaFoldDB" id="A0A9P0L0W6"/>
<dbReference type="OrthoDB" id="10250660at2759"/>
<feature type="compositionally biased region" description="Basic and acidic residues" evidence="7">
    <location>
        <begin position="132"/>
        <end position="145"/>
    </location>
</feature>
<comment type="similarity">
    <text evidence="6">Belongs to the class I-like SAM-binding methyltransferase superfamily. RNA M5U methyltransferase family.</text>
</comment>
<evidence type="ECO:0000256" key="6">
    <source>
        <dbReference type="PROSITE-ProRule" id="PRU01024"/>
    </source>
</evidence>
<dbReference type="Gene3D" id="2.40.50.1070">
    <property type="match status" value="1"/>
</dbReference>
<proteinExistence type="inferred from homology"/>
<dbReference type="InterPro" id="IPR029063">
    <property type="entry name" value="SAM-dependent_MTases_sf"/>
</dbReference>
<keyword evidence="3 6" id="KW-0949">S-adenosyl-L-methionine</keyword>
<protein>
    <recommendedName>
        <fullName evidence="4">tRNA (uracil(54)-C(5))-methyltransferase</fullName>
        <ecNumber evidence="4">2.1.1.35</ecNumber>
    </recommendedName>
</protein>
<reference evidence="8" key="1">
    <citation type="submission" date="2022-03" db="EMBL/GenBank/DDBJ databases">
        <authorList>
            <person name="Sayadi A."/>
        </authorList>
    </citation>
    <scope>NUCLEOTIDE SEQUENCE</scope>
</reference>
<feature type="region of interest" description="Disordered" evidence="7">
    <location>
        <begin position="91"/>
        <end position="145"/>
    </location>
</feature>
<dbReference type="GO" id="GO:0030697">
    <property type="term" value="F:tRNA (uracil(54)-C5)-methyltransferase activity, S-adenosyl methionine-dependent"/>
    <property type="evidence" value="ECO:0007669"/>
    <property type="project" value="UniProtKB-EC"/>
</dbReference>
<evidence type="ECO:0000256" key="3">
    <source>
        <dbReference type="ARBA" id="ARBA00022691"/>
    </source>
</evidence>
<dbReference type="InterPro" id="IPR010280">
    <property type="entry name" value="U5_MeTrfase_fam"/>
</dbReference>
<accession>A0A9P0L0W6</accession>
<dbReference type="GO" id="GO:0006396">
    <property type="term" value="P:RNA processing"/>
    <property type="evidence" value="ECO:0007669"/>
    <property type="project" value="InterPro"/>
</dbReference>
<comment type="caution">
    <text evidence="6">Lacks conserved residue(s) required for the propagation of feature annotation.</text>
</comment>
<dbReference type="SUPFAM" id="SSF53335">
    <property type="entry name" value="S-adenosyl-L-methionine-dependent methyltransferases"/>
    <property type="match status" value="1"/>
</dbReference>
<feature type="binding site" evidence="6">
    <location>
        <position position="479"/>
    </location>
    <ligand>
        <name>S-adenosyl-L-methionine</name>
        <dbReference type="ChEBI" id="CHEBI:59789"/>
    </ligand>
</feature>
<dbReference type="Pfam" id="PF05958">
    <property type="entry name" value="tRNA_U5-meth_tr"/>
    <property type="match status" value="1"/>
</dbReference>
<evidence type="ECO:0000256" key="2">
    <source>
        <dbReference type="ARBA" id="ARBA00022679"/>
    </source>
</evidence>
<dbReference type="GO" id="GO:0003723">
    <property type="term" value="F:RNA binding"/>
    <property type="evidence" value="ECO:0007669"/>
    <property type="project" value="TreeGrafter"/>
</dbReference>
<dbReference type="PANTHER" id="PTHR45904">
    <property type="entry name" value="TRNA (URACIL-5-)-METHYLTRANSFERASE"/>
    <property type="match status" value="1"/>
</dbReference>
<dbReference type="PROSITE" id="PS51687">
    <property type="entry name" value="SAM_MT_RNA_M5U"/>
    <property type="match status" value="1"/>
</dbReference>
<organism evidence="8 9">
    <name type="scientific">Acanthoscelides obtectus</name>
    <name type="common">Bean weevil</name>
    <name type="synonym">Bruchus obtectus</name>
    <dbReference type="NCBI Taxonomy" id="200917"/>
    <lineage>
        <taxon>Eukaryota</taxon>
        <taxon>Metazoa</taxon>
        <taxon>Ecdysozoa</taxon>
        <taxon>Arthropoda</taxon>
        <taxon>Hexapoda</taxon>
        <taxon>Insecta</taxon>
        <taxon>Pterygota</taxon>
        <taxon>Neoptera</taxon>
        <taxon>Endopterygota</taxon>
        <taxon>Coleoptera</taxon>
        <taxon>Polyphaga</taxon>
        <taxon>Cucujiformia</taxon>
        <taxon>Chrysomeloidea</taxon>
        <taxon>Chrysomelidae</taxon>
        <taxon>Bruchinae</taxon>
        <taxon>Bruchini</taxon>
        <taxon>Acanthoscelides</taxon>
    </lineage>
</organism>
<dbReference type="GO" id="GO:0032259">
    <property type="term" value="P:methylation"/>
    <property type="evidence" value="ECO:0007669"/>
    <property type="project" value="UniProtKB-KW"/>
</dbReference>
<dbReference type="CDD" id="cd02440">
    <property type="entry name" value="AdoMet_MTases"/>
    <property type="match status" value="1"/>
</dbReference>
<feature type="binding site" evidence="6">
    <location>
        <position position="430"/>
    </location>
    <ligand>
        <name>S-adenosyl-L-methionine</name>
        <dbReference type="ChEBI" id="CHEBI:59789"/>
    </ligand>
</feature>
<dbReference type="Proteomes" id="UP001152888">
    <property type="component" value="Unassembled WGS sequence"/>
</dbReference>
<comment type="caution">
    <text evidence="8">The sequence shown here is derived from an EMBL/GenBank/DDBJ whole genome shotgun (WGS) entry which is preliminary data.</text>
</comment>
<sequence>MAEEEHPEHDRKQPRFYQVDVRNLPKYYTMPDFKKLINKTLRLNGFNFKFYGGQNSPLVSVCFNSGAEMENAILVIKNYVWRKKVLSAQKSARPQKISESHKRTIDMVDDNDEGNGRSDVDDDNDNDEDEDGGPKKMQRMDPKLSDTDKLRNAFIPLWKKEYKDQLAMKQMQAWRIFKEVANELKKVNPTLTEWIEQQKNLHDDMPCELLDVRHGNNPTGYRNHCVFNIGLDPKTEQASVGFKLNTYINGFKAIAQPDGLMHIPEKIIVAVKAFQDMLRTRMNRQDLRYPAEIIIRSSRDQLLLLINQYPRSRPQEDRERFEKITIDYFSNGPGKSSGVTSLYTKREGKRVQNYYLWGERLFYEYPLDLTIKIFPDGFYPTNSEAAQIFYKTALEFVGPVTNSTVIDLCCGLGTLGLCFAKNCKLVLGVDTVKMCTQYAIENAGKNKIKNASFYTGKAQDLAGQMYNKALGDDVVVVCDPPRSGLHEKAIFHIRNSPKIKKILYVSINPKSGLNVYKNLAKAQSKKVHGDPFVPTKAVPLDMNPHTNVTHIISLWERWSIVKNRNQQPVNVDKCSQIDLT</sequence>
<evidence type="ECO:0000256" key="1">
    <source>
        <dbReference type="ARBA" id="ARBA00022603"/>
    </source>
</evidence>
<dbReference type="EC" id="2.1.1.35" evidence="4"/>
<dbReference type="Gene3D" id="3.40.50.150">
    <property type="entry name" value="Vaccinia Virus protein VP39"/>
    <property type="match status" value="1"/>
</dbReference>
<keyword evidence="9" id="KW-1185">Reference proteome</keyword>
<evidence type="ECO:0000256" key="4">
    <source>
        <dbReference type="ARBA" id="ARBA00033763"/>
    </source>
</evidence>
<comment type="catalytic activity">
    <reaction evidence="5">
        <text>uridine(54) in tRNA + S-adenosyl-L-methionine = 5-methyluridine(54) in tRNA + S-adenosyl-L-homocysteine + H(+)</text>
        <dbReference type="Rhea" id="RHEA:42712"/>
        <dbReference type="Rhea" id="RHEA-COMP:10167"/>
        <dbReference type="Rhea" id="RHEA-COMP:10193"/>
        <dbReference type="ChEBI" id="CHEBI:15378"/>
        <dbReference type="ChEBI" id="CHEBI:57856"/>
        <dbReference type="ChEBI" id="CHEBI:59789"/>
        <dbReference type="ChEBI" id="CHEBI:65315"/>
        <dbReference type="ChEBI" id="CHEBI:74447"/>
        <dbReference type="EC" id="2.1.1.35"/>
    </reaction>
    <physiologicalReaction direction="left-to-right" evidence="5">
        <dbReference type="Rhea" id="RHEA:42713"/>
    </physiologicalReaction>
</comment>
<evidence type="ECO:0000313" key="8">
    <source>
        <dbReference type="EMBL" id="CAH1985718.1"/>
    </source>
</evidence>
<feature type="compositionally biased region" description="Acidic residues" evidence="7">
    <location>
        <begin position="120"/>
        <end position="131"/>
    </location>
</feature>
<feature type="compositionally biased region" description="Basic and acidic residues" evidence="7">
    <location>
        <begin position="96"/>
        <end position="106"/>
    </location>
</feature>
<gene>
    <name evidence="8" type="ORF">ACAOBT_LOCUS16838</name>
</gene>
<evidence type="ECO:0000256" key="7">
    <source>
        <dbReference type="SAM" id="MobiDB-lite"/>
    </source>
</evidence>